<organism evidence="1 2">
    <name type="scientific">Meloidogyne floridensis</name>
    <dbReference type="NCBI Taxonomy" id="298350"/>
    <lineage>
        <taxon>Eukaryota</taxon>
        <taxon>Metazoa</taxon>
        <taxon>Ecdysozoa</taxon>
        <taxon>Nematoda</taxon>
        <taxon>Chromadorea</taxon>
        <taxon>Rhabditida</taxon>
        <taxon>Tylenchina</taxon>
        <taxon>Tylenchomorpha</taxon>
        <taxon>Tylenchoidea</taxon>
        <taxon>Meloidogynidae</taxon>
        <taxon>Meloidogyninae</taxon>
        <taxon>Meloidogyne</taxon>
    </lineage>
</organism>
<dbReference type="WBParaSite" id="scf7180000416576.g501">
    <property type="protein sequence ID" value="scf7180000416576.g501"/>
    <property type="gene ID" value="scf7180000416576.g501"/>
</dbReference>
<sequence>MPPKIKRAMYFLDSFENFSDSGSFIVSYNSDNEDDDPFICSKEVENDHQFDELLDKLVWISAVLKAKKAIAVYALIFRNFEALLGYPVFGVKLI</sequence>
<proteinExistence type="predicted"/>
<reference evidence="2" key="1">
    <citation type="submission" date="2022-11" db="UniProtKB">
        <authorList>
            <consortium name="WormBaseParasite"/>
        </authorList>
    </citation>
    <scope>IDENTIFICATION</scope>
</reference>
<dbReference type="Proteomes" id="UP000887560">
    <property type="component" value="Unplaced"/>
</dbReference>
<protein>
    <submittedName>
        <fullName evidence="2">Uncharacterized protein</fullName>
    </submittedName>
</protein>
<dbReference type="AlphaFoldDB" id="A0A915NHJ5"/>
<evidence type="ECO:0000313" key="1">
    <source>
        <dbReference type="Proteomes" id="UP000887560"/>
    </source>
</evidence>
<name>A0A915NHJ5_9BILA</name>
<keyword evidence="1" id="KW-1185">Reference proteome</keyword>
<evidence type="ECO:0000313" key="2">
    <source>
        <dbReference type="WBParaSite" id="scf7180000416576.g501"/>
    </source>
</evidence>
<accession>A0A915NHJ5</accession>